<keyword evidence="2 4" id="KW-0808">Transferase</keyword>
<dbReference type="PANTHER" id="PTHR13693">
    <property type="entry name" value="CLASS II AMINOTRANSFERASE/8-AMINO-7-OXONONANOATE SYNTHASE"/>
    <property type="match status" value="1"/>
</dbReference>
<comment type="caution">
    <text evidence="4">Lacks conserved residue(s) required for the propagation of feature annotation.</text>
</comment>
<dbReference type="InterPro" id="IPR011282">
    <property type="entry name" value="2am3keto_CoA_ligase"/>
</dbReference>
<evidence type="ECO:0000256" key="2">
    <source>
        <dbReference type="ARBA" id="ARBA00022679"/>
    </source>
</evidence>
<gene>
    <name evidence="4" type="primary">kbl</name>
    <name evidence="6" type="ORF">ACFORG_00615</name>
</gene>
<comment type="cofactor">
    <cofactor evidence="4">
        <name>pyridoxal 5'-phosphate</name>
        <dbReference type="ChEBI" id="CHEBI:597326"/>
    </cofactor>
    <text evidence="4">Binds 1 pyridoxal phosphate per subunit.</text>
</comment>
<dbReference type="InterPro" id="IPR015421">
    <property type="entry name" value="PyrdxlP-dep_Trfase_major"/>
</dbReference>
<organism evidence="6 7">
    <name type="scientific">Lutimaribacter marinistellae</name>
    <dbReference type="NCBI Taxonomy" id="1820329"/>
    <lineage>
        <taxon>Bacteria</taxon>
        <taxon>Pseudomonadati</taxon>
        <taxon>Pseudomonadota</taxon>
        <taxon>Alphaproteobacteria</taxon>
        <taxon>Rhodobacterales</taxon>
        <taxon>Roseobacteraceae</taxon>
        <taxon>Lutimaribacter</taxon>
    </lineage>
</organism>
<keyword evidence="7" id="KW-1185">Reference proteome</keyword>
<dbReference type="RefSeq" id="WP_386733435.1">
    <property type="nucleotide sequence ID" value="NZ_JBHRXI010000001.1"/>
</dbReference>
<dbReference type="GO" id="GO:0008890">
    <property type="term" value="F:glycine C-acetyltransferase activity"/>
    <property type="evidence" value="ECO:0007669"/>
    <property type="project" value="UniProtKB-EC"/>
</dbReference>
<dbReference type="InterPro" id="IPR015422">
    <property type="entry name" value="PyrdxlP-dep_Trfase_small"/>
</dbReference>
<dbReference type="Proteomes" id="UP001595629">
    <property type="component" value="Unassembled WGS sequence"/>
</dbReference>
<dbReference type="NCBIfam" id="TIGR01822">
    <property type="entry name" value="2am3keto_CoA"/>
    <property type="match status" value="1"/>
</dbReference>
<dbReference type="CDD" id="cd06454">
    <property type="entry name" value="KBL_like"/>
    <property type="match status" value="1"/>
</dbReference>
<evidence type="ECO:0000256" key="3">
    <source>
        <dbReference type="ARBA" id="ARBA00023315"/>
    </source>
</evidence>
<feature type="binding site" description="in other chain" evidence="4">
    <location>
        <begin position="110"/>
        <end position="111"/>
    </location>
    <ligand>
        <name>pyridoxal 5'-phosphate</name>
        <dbReference type="ChEBI" id="CHEBI:597326"/>
        <note>ligand shared between dimeric partners</note>
    </ligand>
</feature>
<evidence type="ECO:0000259" key="5">
    <source>
        <dbReference type="Pfam" id="PF00155"/>
    </source>
</evidence>
<feature type="binding site" evidence="4">
    <location>
        <position position="135"/>
    </location>
    <ligand>
        <name>substrate</name>
    </ligand>
</feature>
<dbReference type="InterPro" id="IPR050087">
    <property type="entry name" value="AON_synthase_class-II"/>
</dbReference>
<feature type="domain" description="Aminotransferase class I/classII large" evidence="5">
    <location>
        <begin position="42"/>
        <end position="383"/>
    </location>
</feature>
<evidence type="ECO:0000256" key="4">
    <source>
        <dbReference type="HAMAP-Rule" id="MF_00985"/>
    </source>
</evidence>
<dbReference type="Gene3D" id="3.40.640.10">
    <property type="entry name" value="Type I PLP-dependent aspartate aminotransferase-like (Major domain)"/>
    <property type="match status" value="1"/>
</dbReference>
<dbReference type="NCBIfam" id="NF005394">
    <property type="entry name" value="PRK06939.1"/>
    <property type="match status" value="1"/>
</dbReference>
<comment type="function">
    <text evidence="4">Catalyzes the cleavage of 2-amino-3-ketobutyrate to glycine and acetyl-CoA.</text>
</comment>
<sequence length="395" mass="42460">MSEAFLSHVTDTLAEIEAEGLTKRERLITSPQGGEISVGGREVINLCANNYLGLADHPDLIASAKHAMDEKGFGMASVRFICGTQDLHRALEQRLASFLGKDDSILFAACFDANGGLFEPLLGPEDAVISDALNHASIIDGIRLCKAKRYRYANNDMADLEAQLKQACTDGARHIMIATDGVFSMDGYLANLPEITRLAKAHDAVVMVDDCHATGFMGPRGAGTPDHFGLDVDILTGTLGKALGGAIGGYIAGPQPVIDLLRQRARPYLFSNSLPPAIAAAGIEAIRLIEEGDALRAQLFENATYWREGLTRLGFDLLPGDHPIIPVMLGEAQLAQDMANHLFQEGVYVSGFFFPVVPRGKARIRTQMNAALTRDELDRALAAFEAAGRKTGVLS</sequence>
<dbReference type="HAMAP" id="MF_00985">
    <property type="entry name" value="2am3keto_CoA_ligase"/>
    <property type="match status" value="1"/>
</dbReference>
<keyword evidence="4" id="KW-0663">Pyridoxal phosphate</keyword>
<comment type="similarity">
    <text evidence="1 4">Belongs to the class-II pyridoxal-phosphate-dependent aminotransferase family.</text>
</comment>
<evidence type="ECO:0000256" key="1">
    <source>
        <dbReference type="ARBA" id="ARBA00008392"/>
    </source>
</evidence>
<dbReference type="EC" id="2.3.1.29" evidence="4"/>
<reference evidence="7" key="1">
    <citation type="journal article" date="2019" name="Int. J. Syst. Evol. Microbiol.">
        <title>The Global Catalogue of Microorganisms (GCM) 10K type strain sequencing project: providing services to taxonomists for standard genome sequencing and annotation.</title>
        <authorList>
            <consortium name="The Broad Institute Genomics Platform"/>
            <consortium name="The Broad Institute Genome Sequencing Center for Infectious Disease"/>
            <person name="Wu L."/>
            <person name="Ma J."/>
        </authorList>
    </citation>
    <scope>NUCLEOTIDE SEQUENCE [LARGE SCALE GENOMIC DNA]</scope>
    <source>
        <strain evidence="7">KCTC 42911</strain>
    </source>
</reference>
<dbReference type="EMBL" id="JBHRXI010000001">
    <property type="protein sequence ID" value="MFC3612246.1"/>
    <property type="molecule type" value="Genomic_DNA"/>
</dbReference>
<evidence type="ECO:0000313" key="6">
    <source>
        <dbReference type="EMBL" id="MFC3612246.1"/>
    </source>
</evidence>
<comment type="catalytic activity">
    <reaction evidence="4">
        <text>glycine + acetyl-CoA = (2S)-2-amino-3-oxobutanoate + CoA</text>
        <dbReference type="Rhea" id="RHEA:20736"/>
        <dbReference type="ChEBI" id="CHEBI:57287"/>
        <dbReference type="ChEBI" id="CHEBI:57288"/>
        <dbReference type="ChEBI" id="CHEBI:57305"/>
        <dbReference type="ChEBI" id="CHEBI:78948"/>
        <dbReference type="EC" id="2.3.1.29"/>
    </reaction>
</comment>
<name>A0ABV7TAH1_9RHOB</name>
<feature type="binding site" description="in other chain" evidence="4">
    <location>
        <position position="184"/>
    </location>
    <ligand>
        <name>pyridoxal 5'-phosphate</name>
        <dbReference type="ChEBI" id="CHEBI:597326"/>
        <note>ligand shared between dimeric partners</note>
    </ligand>
</feature>
<dbReference type="SUPFAM" id="SSF53383">
    <property type="entry name" value="PLP-dependent transferases"/>
    <property type="match status" value="1"/>
</dbReference>
<dbReference type="InterPro" id="IPR015424">
    <property type="entry name" value="PyrdxlP-dep_Trfase"/>
</dbReference>
<dbReference type="InterPro" id="IPR004839">
    <property type="entry name" value="Aminotransferase_I/II_large"/>
</dbReference>
<protein>
    <recommendedName>
        <fullName evidence="4">2-amino-3-ketobutyrate coenzyme A ligase</fullName>
        <shortName evidence="4">AKB ligase</shortName>
        <ecNumber evidence="4">2.3.1.29</ecNumber>
    </recommendedName>
    <alternativeName>
        <fullName evidence="4">Glycine acetyltransferase</fullName>
    </alternativeName>
</protein>
<evidence type="ECO:0000313" key="7">
    <source>
        <dbReference type="Proteomes" id="UP001595629"/>
    </source>
</evidence>
<feature type="binding site" description="in other chain" evidence="4">
    <location>
        <begin position="238"/>
        <end position="241"/>
    </location>
    <ligand>
        <name>pyridoxal 5'-phosphate</name>
        <dbReference type="ChEBI" id="CHEBI:597326"/>
        <note>ligand shared between dimeric partners</note>
    </ligand>
</feature>
<dbReference type="PANTHER" id="PTHR13693:SF102">
    <property type="entry name" value="2-AMINO-3-KETOBUTYRATE COENZYME A LIGASE, MITOCHONDRIAL"/>
    <property type="match status" value="1"/>
</dbReference>
<comment type="pathway">
    <text evidence="4">Amino-acid degradation; L-threonine degradation via oxydo-reductase pathway; glycine from L-threonine: step 2/2.</text>
</comment>
<feature type="binding site" evidence="4">
    <location>
        <begin position="271"/>
        <end position="272"/>
    </location>
    <ligand>
        <name>pyridoxal 5'-phosphate</name>
        <dbReference type="ChEBI" id="CHEBI:597326"/>
        <note>ligand shared between dimeric partners</note>
    </ligand>
</feature>
<accession>A0ABV7TAH1</accession>
<comment type="subunit">
    <text evidence="4">Homodimer.</text>
</comment>
<feature type="binding site" evidence="4">
    <location>
        <position position="365"/>
    </location>
    <ligand>
        <name>substrate</name>
    </ligand>
</feature>
<dbReference type="Gene3D" id="3.90.1150.10">
    <property type="entry name" value="Aspartate Aminotransferase, domain 1"/>
    <property type="match status" value="1"/>
</dbReference>
<proteinExistence type="inferred from homology"/>
<feature type="modified residue" description="N6-(pyridoxal phosphate)lysine" evidence="4">
    <location>
        <position position="241"/>
    </location>
</feature>
<keyword evidence="3 4" id="KW-0012">Acyltransferase</keyword>
<dbReference type="Pfam" id="PF00155">
    <property type="entry name" value="Aminotran_1_2"/>
    <property type="match status" value="1"/>
</dbReference>
<comment type="caution">
    <text evidence="6">The sequence shown here is derived from an EMBL/GenBank/DDBJ whole genome shotgun (WGS) entry which is preliminary data.</text>
</comment>